<feature type="compositionally biased region" description="Basic and acidic residues" evidence="1">
    <location>
        <begin position="19"/>
        <end position="29"/>
    </location>
</feature>
<comment type="caution">
    <text evidence="2">The sequence shown here is derived from an EMBL/GenBank/DDBJ whole genome shotgun (WGS) entry which is preliminary data.</text>
</comment>
<feature type="compositionally biased region" description="Basic and acidic residues" evidence="1">
    <location>
        <begin position="43"/>
        <end position="59"/>
    </location>
</feature>
<gene>
    <name evidence="2" type="ORF">Agabi119p4_3968</name>
</gene>
<reference evidence="2 3" key="1">
    <citation type="journal article" name="Sci. Rep.">
        <title>Telomere-to-telomere assembled and centromere annotated genomes of the two main subspecies of the button mushroom Agaricus bisporus reveal especially polymorphic chromosome ends.</title>
        <authorList>
            <person name="Sonnenberg A.S.M."/>
            <person name="Sedaghat-Telgerd N."/>
            <person name="Lavrijssen B."/>
            <person name="Ohm R.A."/>
            <person name="Hendrickx P.M."/>
            <person name="Scholtmeijer K."/>
            <person name="Baars J.J.P."/>
            <person name="van Peer A."/>
        </authorList>
    </citation>
    <scope>NUCLEOTIDE SEQUENCE [LARGE SCALE GENOMIC DNA]</scope>
    <source>
        <strain evidence="2 3">H119_p4</strain>
    </source>
</reference>
<feature type="region of interest" description="Disordered" evidence="1">
    <location>
        <begin position="143"/>
        <end position="164"/>
    </location>
</feature>
<feature type="compositionally biased region" description="Acidic residues" evidence="1">
    <location>
        <begin position="60"/>
        <end position="79"/>
    </location>
</feature>
<name>A0A8H7F5U2_AGABI</name>
<feature type="compositionally biased region" description="Acidic residues" evidence="1">
    <location>
        <begin position="30"/>
        <end position="42"/>
    </location>
</feature>
<feature type="region of interest" description="Disordered" evidence="1">
    <location>
        <begin position="1"/>
        <end position="86"/>
    </location>
</feature>
<evidence type="ECO:0000313" key="2">
    <source>
        <dbReference type="EMBL" id="KAF7777896.1"/>
    </source>
</evidence>
<organism evidence="2 3">
    <name type="scientific">Agaricus bisporus var. burnettii</name>
    <dbReference type="NCBI Taxonomy" id="192524"/>
    <lineage>
        <taxon>Eukaryota</taxon>
        <taxon>Fungi</taxon>
        <taxon>Dikarya</taxon>
        <taxon>Basidiomycota</taxon>
        <taxon>Agaricomycotina</taxon>
        <taxon>Agaricomycetes</taxon>
        <taxon>Agaricomycetidae</taxon>
        <taxon>Agaricales</taxon>
        <taxon>Agaricineae</taxon>
        <taxon>Agaricaceae</taxon>
        <taxon>Agaricus</taxon>
    </lineage>
</organism>
<dbReference type="AlphaFoldDB" id="A0A8H7F5U2"/>
<dbReference type="EMBL" id="JABXXO010000005">
    <property type="protein sequence ID" value="KAF7777896.1"/>
    <property type="molecule type" value="Genomic_DNA"/>
</dbReference>
<evidence type="ECO:0000256" key="1">
    <source>
        <dbReference type="SAM" id="MobiDB-lite"/>
    </source>
</evidence>
<dbReference type="Proteomes" id="UP000629468">
    <property type="component" value="Unassembled WGS sequence"/>
</dbReference>
<protein>
    <submittedName>
        <fullName evidence="2">Uncharacterized protein</fullName>
    </submittedName>
</protein>
<accession>A0A8H7F5U2</accession>
<proteinExistence type="predicted"/>
<sequence>MPPAPEVIDLTQDSDDDDVRPKIKIRLEDIIELTDSEEEDEEKEKSDDEFEYGKGKKMDEDDEDEEEEEEIDGEVDDNEKDQTDSVLCDAHLSEADVHRMIYEAIKAMNPATAPGVVNERRGIIGEGSTVTRRVNRNMEITLEDPLGPPSSPSNTSRKGLYHCL</sequence>
<evidence type="ECO:0000313" key="3">
    <source>
        <dbReference type="Proteomes" id="UP000629468"/>
    </source>
</evidence>